<evidence type="ECO:0000313" key="3">
    <source>
        <dbReference type="Proteomes" id="UP000248333"/>
    </source>
</evidence>
<feature type="chain" id="PRO_5016437830" evidence="1">
    <location>
        <begin position="36"/>
        <end position="60"/>
    </location>
</feature>
<dbReference type="RefSeq" id="WP_110562818.1">
    <property type="nucleotide sequence ID" value="NZ_JBFAPR010000003.1"/>
</dbReference>
<dbReference type="Proteomes" id="UP000248333">
    <property type="component" value="Unassembled WGS sequence"/>
</dbReference>
<organism evidence="2 3">
    <name type="scientific">Micromonospora arborensis</name>
    <dbReference type="NCBI Taxonomy" id="2116518"/>
    <lineage>
        <taxon>Bacteria</taxon>
        <taxon>Bacillati</taxon>
        <taxon>Actinomycetota</taxon>
        <taxon>Actinomycetes</taxon>
        <taxon>Micromonosporales</taxon>
        <taxon>Micromonosporaceae</taxon>
        <taxon>Micromonospora</taxon>
    </lineage>
</organism>
<reference evidence="2 3" key="1">
    <citation type="submission" date="2018-03" db="EMBL/GenBank/DDBJ databases">
        <title>Bioinformatic expansion and discovery of thiopeptide antibiotics.</title>
        <authorList>
            <person name="Schwalen C.J."/>
            <person name="Hudson G.A."/>
            <person name="Mitchell D.A."/>
        </authorList>
    </citation>
    <scope>NUCLEOTIDE SEQUENCE [LARGE SCALE GENOMIC DNA]</scope>
    <source>
        <strain evidence="2 3">NRRL 8041</strain>
    </source>
</reference>
<proteinExistence type="predicted"/>
<feature type="signal peptide" evidence="1">
    <location>
        <begin position="1"/>
        <end position="35"/>
    </location>
</feature>
<dbReference type="EMBL" id="PYBV01000009">
    <property type="protein sequence ID" value="PYC73410.1"/>
    <property type="molecule type" value="Genomic_DNA"/>
</dbReference>
<comment type="caution">
    <text evidence="2">The sequence shown here is derived from an EMBL/GenBank/DDBJ whole genome shotgun (WGS) entry which is preliminary data.</text>
</comment>
<evidence type="ECO:0000256" key="1">
    <source>
        <dbReference type="SAM" id="SignalP"/>
    </source>
</evidence>
<keyword evidence="3" id="KW-1185">Reference proteome</keyword>
<name>A0A318P6B1_9ACTN</name>
<keyword evidence="1" id="KW-0732">Signal</keyword>
<dbReference type="AlphaFoldDB" id="A0A318P6B1"/>
<sequence>MEQSESVKKIQAKRIALGVVAAAALGGAIAAPAVAATQSHDSTTQQVAWDKDMHGEPYYI</sequence>
<accession>A0A318P6B1</accession>
<protein>
    <submittedName>
        <fullName evidence="2">Uncharacterized protein</fullName>
    </submittedName>
</protein>
<evidence type="ECO:0000313" key="2">
    <source>
        <dbReference type="EMBL" id="PYC73410.1"/>
    </source>
</evidence>
<gene>
    <name evidence="2" type="ORF">C7C45_06990</name>
</gene>